<name>A0A821RH05_9NEOP</name>
<dbReference type="SUPFAM" id="SSF53335">
    <property type="entry name" value="S-adenosyl-L-methionine-dependent methyltransferases"/>
    <property type="match status" value="1"/>
</dbReference>
<organism evidence="10 11">
    <name type="scientific">Pieris macdunnoughi</name>
    <dbReference type="NCBI Taxonomy" id="345717"/>
    <lineage>
        <taxon>Eukaryota</taxon>
        <taxon>Metazoa</taxon>
        <taxon>Ecdysozoa</taxon>
        <taxon>Arthropoda</taxon>
        <taxon>Hexapoda</taxon>
        <taxon>Insecta</taxon>
        <taxon>Pterygota</taxon>
        <taxon>Neoptera</taxon>
        <taxon>Endopterygota</taxon>
        <taxon>Lepidoptera</taxon>
        <taxon>Glossata</taxon>
        <taxon>Ditrysia</taxon>
        <taxon>Papilionoidea</taxon>
        <taxon>Pieridae</taxon>
        <taxon>Pierinae</taxon>
        <taxon>Pieris</taxon>
    </lineage>
</organism>
<evidence type="ECO:0000259" key="9">
    <source>
        <dbReference type="Pfam" id="PF08704"/>
    </source>
</evidence>
<evidence type="ECO:0000256" key="1">
    <source>
        <dbReference type="ARBA" id="ARBA00004123"/>
    </source>
</evidence>
<keyword evidence="3" id="KW-0489">Methyltransferase</keyword>
<dbReference type="InterPro" id="IPR029063">
    <property type="entry name" value="SAM-dependent_MTases_sf"/>
</dbReference>
<feature type="domain" description="tRNA (adenine(58)-N(1))-methyltransferase catalytic subunit TRM61 C-terminal" evidence="9">
    <location>
        <begin position="5"/>
        <end position="70"/>
    </location>
</feature>
<dbReference type="GO" id="GO:0031515">
    <property type="term" value="C:tRNA (m1A) methyltransferase complex"/>
    <property type="evidence" value="ECO:0007669"/>
    <property type="project" value="InterPro"/>
</dbReference>
<dbReference type="GO" id="GO:0160107">
    <property type="term" value="F:tRNA (adenine(58)-N1)-methyltransferase activity"/>
    <property type="evidence" value="ECO:0007669"/>
    <property type="project" value="UniProtKB-EC"/>
</dbReference>
<evidence type="ECO:0000313" key="11">
    <source>
        <dbReference type="Proteomes" id="UP000663880"/>
    </source>
</evidence>
<dbReference type="EMBL" id="CAJOBZ010000013">
    <property type="protein sequence ID" value="CAF4841505.1"/>
    <property type="molecule type" value="Genomic_DNA"/>
</dbReference>
<dbReference type="PANTHER" id="PTHR12133:SF2">
    <property type="entry name" value="TRNA (ADENINE(58)-N(1))-METHYLTRANSFERASE CATALYTIC SUBUNIT TRMT61A"/>
    <property type="match status" value="1"/>
</dbReference>
<evidence type="ECO:0000256" key="6">
    <source>
        <dbReference type="ARBA" id="ARBA00022694"/>
    </source>
</evidence>
<comment type="catalytic activity">
    <reaction evidence="8">
        <text>an adenosine in mRNA + S-adenosyl-L-methionine = an N(1)-methyladenosine in mRNA + S-adenosyl-L-homocysteine + H(+)</text>
        <dbReference type="Rhea" id="RHEA:55392"/>
        <dbReference type="Rhea" id="RHEA-COMP:12414"/>
        <dbReference type="Rhea" id="RHEA-COMP:12415"/>
        <dbReference type="ChEBI" id="CHEBI:15378"/>
        <dbReference type="ChEBI" id="CHEBI:57856"/>
        <dbReference type="ChEBI" id="CHEBI:59789"/>
        <dbReference type="ChEBI" id="CHEBI:74411"/>
        <dbReference type="ChEBI" id="CHEBI:74491"/>
    </reaction>
</comment>
<evidence type="ECO:0000256" key="4">
    <source>
        <dbReference type="ARBA" id="ARBA00022679"/>
    </source>
</evidence>
<gene>
    <name evidence="10" type="ORF">PMACD_LOCUS6209</name>
</gene>
<dbReference type="InterPro" id="IPR014816">
    <property type="entry name" value="tRNA_MeTrfase_Gcd14"/>
</dbReference>
<keyword evidence="4" id="KW-0808">Transferase</keyword>
<dbReference type="Proteomes" id="UP000663880">
    <property type="component" value="Unassembled WGS sequence"/>
</dbReference>
<dbReference type="PANTHER" id="PTHR12133">
    <property type="entry name" value="TRNA (ADENINE(58)-N(1))-METHYLTRANSFERASE"/>
    <property type="match status" value="1"/>
</dbReference>
<evidence type="ECO:0000256" key="2">
    <source>
        <dbReference type="ARBA" id="ARBA00012796"/>
    </source>
</evidence>
<evidence type="ECO:0000256" key="5">
    <source>
        <dbReference type="ARBA" id="ARBA00022691"/>
    </source>
</evidence>
<accession>A0A821RH05</accession>
<evidence type="ECO:0000256" key="7">
    <source>
        <dbReference type="ARBA" id="ARBA00023242"/>
    </source>
</evidence>
<dbReference type="AlphaFoldDB" id="A0A821RH05"/>
<protein>
    <recommendedName>
        <fullName evidence="2">tRNA (adenine(58)-N(1))-methyltransferase</fullName>
        <ecNumber evidence="2">2.1.1.220</ecNumber>
    </recommendedName>
</protein>
<proteinExistence type="predicted"/>
<comment type="caution">
    <text evidence="10">The sequence shown here is derived from an EMBL/GenBank/DDBJ whole genome shotgun (WGS) entry which is preliminary data.</text>
</comment>
<dbReference type="Gene3D" id="3.40.50.150">
    <property type="entry name" value="Vaccinia Virus protein VP39"/>
    <property type="match status" value="1"/>
</dbReference>
<dbReference type="OrthoDB" id="1925287at2759"/>
<reference evidence="10" key="1">
    <citation type="submission" date="2021-02" db="EMBL/GenBank/DDBJ databases">
        <authorList>
            <person name="Steward A R."/>
        </authorList>
    </citation>
    <scope>NUCLEOTIDE SEQUENCE</scope>
</reference>
<dbReference type="GO" id="GO:0030488">
    <property type="term" value="P:tRNA methylation"/>
    <property type="evidence" value="ECO:0007669"/>
    <property type="project" value="InterPro"/>
</dbReference>
<dbReference type="Pfam" id="PF08704">
    <property type="entry name" value="GCD14"/>
    <property type="match status" value="1"/>
</dbReference>
<keyword evidence="5" id="KW-0949">S-adenosyl-L-methionine</keyword>
<sequence length="104" mass="11910">MKSLISGGRFCSFSPCIEQVQRTCEALTQHGFQDISTMEVLQTELKVSRRTVPVRDLTFLKQKVLQQHKLSNEPAKQIKIVNVPLRGELCNESELTYCRVTRKS</sequence>
<keyword evidence="7" id="KW-0539">Nucleus</keyword>
<evidence type="ECO:0000256" key="8">
    <source>
        <dbReference type="ARBA" id="ARBA00048481"/>
    </source>
</evidence>
<comment type="subcellular location">
    <subcellularLocation>
        <location evidence="1">Nucleus</location>
    </subcellularLocation>
</comment>
<keyword evidence="11" id="KW-1185">Reference proteome</keyword>
<dbReference type="InterPro" id="IPR049470">
    <property type="entry name" value="TRM61_C"/>
</dbReference>
<dbReference type="GO" id="GO:0005634">
    <property type="term" value="C:nucleus"/>
    <property type="evidence" value="ECO:0007669"/>
    <property type="project" value="UniProtKB-SubCell"/>
</dbReference>
<evidence type="ECO:0000313" key="10">
    <source>
        <dbReference type="EMBL" id="CAF4841505.1"/>
    </source>
</evidence>
<evidence type="ECO:0000256" key="3">
    <source>
        <dbReference type="ARBA" id="ARBA00022603"/>
    </source>
</evidence>
<keyword evidence="6" id="KW-0819">tRNA processing</keyword>
<dbReference type="EC" id="2.1.1.220" evidence="2"/>
<dbReference type="PROSITE" id="PS51620">
    <property type="entry name" value="SAM_TRM61"/>
    <property type="match status" value="1"/>
</dbReference>